<keyword evidence="2" id="KW-1277">Toxin-antitoxin system</keyword>
<dbReference type="SUPFAM" id="SSF143011">
    <property type="entry name" value="RelE-like"/>
    <property type="match status" value="1"/>
</dbReference>
<dbReference type="Proteomes" id="UP000245283">
    <property type="component" value="Unassembled WGS sequence"/>
</dbReference>
<dbReference type="PANTHER" id="PTHR35601:SF1">
    <property type="entry name" value="TOXIN RELE"/>
    <property type="match status" value="1"/>
</dbReference>
<evidence type="ECO:0000313" key="3">
    <source>
        <dbReference type="EMBL" id="PWF26519.1"/>
    </source>
</evidence>
<accession>A0A2V1K6B1</accession>
<gene>
    <name evidence="3" type="ORF">DD236_06615</name>
</gene>
<evidence type="ECO:0000313" key="4">
    <source>
        <dbReference type="Proteomes" id="UP000245283"/>
    </source>
</evidence>
<dbReference type="Pfam" id="PF05016">
    <property type="entry name" value="ParE_toxin"/>
    <property type="match status" value="1"/>
</dbReference>
<proteinExistence type="inferred from homology"/>
<reference evidence="4" key="1">
    <citation type="submission" date="2018-05" db="EMBL/GenBank/DDBJ databases">
        <authorList>
            <person name="Li Y."/>
        </authorList>
    </citation>
    <scope>NUCLEOTIDE SEQUENCE [LARGE SCALE GENOMIC DNA]</scope>
    <source>
        <strain evidence="4">sk1b4</strain>
    </source>
</reference>
<dbReference type="InterPro" id="IPR035093">
    <property type="entry name" value="RelE/ParE_toxin_dom_sf"/>
</dbReference>
<evidence type="ECO:0000256" key="2">
    <source>
        <dbReference type="ARBA" id="ARBA00022649"/>
    </source>
</evidence>
<dbReference type="NCBIfam" id="TIGR02385">
    <property type="entry name" value="RelE_StbE"/>
    <property type="match status" value="1"/>
</dbReference>
<protein>
    <submittedName>
        <fullName evidence="3">Plasmid stabilization protein</fullName>
    </submittedName>
</protein>
<dbReference type="EMBL" id="QETB01000003">
    <property type="protein sequence ID" value="PWF26519.1"/>
    <property type="molecule type" value="Genomic_DNA"/>
</dbReference>
<comment type="similarity">
    <text evidence="1">Belongs to the RelE toxin family.</text>
</comment>
<keyword evidence="4" id="KW-1185">Reference proteome</keyword>
<dbReference type="RefSeq" id="WP_109093592.1">
    <property type="nucleotide sequence ID" value="NZ_CAMELQ010000030.1"/>
</dbReference>
<dbReference type="OrthoDB" id="5326046at2"/>
<organism evidence="3 4">
    <name type="scientific">Ancrocorticia populi</name>
    <dbReference type="NCBI Taxonomy" id="2175228"/>
    <lineage>
        <taxon>Bacteria</taxon>
        <taxon>Bacillati</taxon>
        <taxon>Actinomycetota</taxon>
        <taxon>Actinomycetes</taxon>
        <taxon>Actinomycetales</taxon>
        <taxon>Actinomycetaceae</taxon>
        <taxon>Ancrocorticia</taxon>
    </lineage>
</organism>
<name>A0A2V1K6B1_9ACTO</name>
<evidence type="ECO:0000256" key="1">
    <source>
        <dbReference type="ARBA" id="ARBA00006226"/>
    </source>
</evidence>
<dbReference type="Gene3D" id="3.30.2310.20">
    <property type="entry name" value="RelE-like"/>
    <property type="match status" value="1"/>
</dbReference>
<dbReference type="InterPro" id="IPR007712">
    <property type="entry name" value="RelE/ParE_toxin"/>
</dbReference>
<dbReference type="AlphaFoldDB" id="A0A2V1K6B1"/>
<comment type="caution">
    <text evidence="3">The sequence shown here is derived from an EMBL/GenBank/DDBJ whole genome shotgun (WGS) entry which is preliminary data.</text>
</comment>
<sequence>MKFRISYSRAAAKAFRGIHPKDAKRIKEAIEALSRDPRPERAIQLAGGEGEMRIRVGNYRIVYDIDDGALVILVLRVAHRQEVYR</sequence>
<dbReference type="PANTHER" id="PTHR35601">
    <property type="entry name" value="TOXIN RELE"/>
    <property type="match status" value="1"/>
</dbReference>